<evidence type="ECO:0000313" key="1">
    <source>
        <dbReference type="EMBL" id="GAA3930894.1"/>
    </source>
</evidence>
<dbReference type="RefSeq" id="WP_344799329.1">
    <property type="nucleotide sequence ID" value="NZ_BAABBN010000007.1"/>
</dbReference>
<dbReference type="EMBL" id="BAABBN010000007">
    <property type="protein sequence ID" value="GAA3930894.1"/>
    <property type="molecule type" value="Genomic_DNA"/>
</dbReference>
<proteinExistence type="predicted"/>
<evidence type="ECO:0000313" key="2">
    <source>
        <dbReference type="Proteomes" id="UP001501565"/>
    </source>
</evidence>
<evidence type="ECO:0008006" key="3">
    <source>
        <dbReference type="Google" id="ProtNLM"/>
    </source>
</evidence>
<name>A0ABP7MYM8_9GAMM</name>
<organism evidence="1 2">
    <name type="scientific">Litoribacillus peritrichatus</name>
    <dbReference type="NCBI Taxonomy" id="718191"/>
    <lineage>
        <taxon>Bacteria</taxon>
        <taxon>Pseudomonadati</taxon>
        <taxon>Pseudomonadota</taxon>
        <taxon>Gammaproteobacteria</taxon>
        <taxon>Oceanospirillales</taxon>
        <taxon>Oceanospirillaceae</taxon>
        <taxon>Litoribacillus</taxon>
    </lineage>
</organism>
<reference evidence="2" key="1">
    <citation type="journal article" date="2019" name="Int. J. Syst. Evol. Microbiol.">
        <title>The Global Catalogue of Microorganisms (GCM) 10K type strain sequencing project: providing services to taxonomists for standard genome sequencing and annotation.</title>
        <authorList>
            <consortium name="The Broad Institute Genomics Platform"/>
            <consortium name="The Broad Institute Genome Sequencing Center for Infectious Disease"/>
            <person name="Wu L."/>
            <person name="Ma J."/>
        </authorList>
    </citation>
    <scope>NUCLEOTIDE SEQUENCE [LARGE SCALE GENOMIC DNA]</scope>
    <source>
        <strain evidence="2">JCM 17551</strain>
    </source>
</reference>
<sequence>MLSMNSRIKYGLWIILLVLTAVSSANEDVKQDLLYAIQFDGEDVGYNRMLWSVSDQETRVYEVSDIKLTSFWGDTQIQSSKIEKYDADDQIIQGEYLTLFNEYLLASYLVATQDNLLKHTFQWFELNDPLLKRIQRSWLQPVERAVVNDVAFSPVRHVLKTLKPKERLVSFIDPSEFDVTSTSLSLNLPQLLERKEAQRLRTLNPETEDETLLHDLAVERVKNLPLEITTTHQQTETFKINYADGKATHVQYDLSQQPPVLVKVLDESDDGLMVLTLRAW</sequence>
<keyword evidence="2" id="KW-1185">Reference proteome</keyword>
<accession>A0ABP7MYM8</accession>
<gene>
    <name evidence="1" type="ORF">GCM10022277_29520</name>
</gene>
<comment type="caution">
    <text evidence="1">The sequence shown here is derived from an EMBL/GenBank/DDBJ whole genome shotgun (WGS) entry which is preliminary data.</text>
</comment>
<dbReference type="Proteomes" id="UP001501565">
    <property type="component" value="Unassembled WGS sequence"/>
</dbReference>
<protein>
    <recommendedName>
        <fullName evidence="3">MucBP domain-containing protein</fullName>
    </recommendedName>
</protein>